<feature type="non-terminal residue" evidence="5">
    <location>
        <position position="1"/>
    </location>
</feature>
<keyword evidence="4" id="KW-0949">S-adenosyl-L-methionine</keyword>
<dbReference type="Proteomes" id="UP000268162">
    <property type="component" value="Unassembled WGS sequence"/>
</dbReference>
<evidence type="ECO:0008006" key="7">
    <source>
        <dbReference type="Google" id="ProtNLM"/>
    </source>
</evidence>
<dbReference type="PANTHER" id="PTHR14614">
    <property type="entry name" value="HEPATOCELLULAR CARCINOMA-ASSOCIATED ANTIGEN"/>
    <property type="match status" value="1"/>
</dbReference>
<dbReference type="GO" id="GO:0032259">
    <property type="term" value="P:methylation"/>
    <property type="evidence" value="ECO:0007669"/>
    <property type="project" value="UniProtKB-KW"/>
</dbReference>
<evidence type="ECO:0000313" key="5">
    <source>
        <dbReference type="EMBL" id="RKP38602.1"/>
    </source>
</evidence>
<reference evidence="6" key="1">
    <citation type="journal article" date="2018" name="Nat. Microbiol.">
        <title>Leveraging single-cell genomics to expand the fungal tree of life.</title>
        <authorList>
            <person name="Ahrendt S.R."/>
            <person name="Quandt C.A."/>
            <person name="Ciobanu D."/>
            <person name="Clum A."/>
            <person name="Salamov A."/>
            <person name="Andreopoulos B."/>
            <person name="Cheng J.F."/>
            <person name="Woyke T."/>
            <person name="Pelin A."/>
            <person name="Henrissat B."/>
            <person name="Reynolds N.K."/>
            <person name="Benny G.L."/>
            <person name="Smith M.E."/>
            <person name="James T.Y."/>
            <person name="Grigoriev I.V."/>
        </authorList>
    </citation>
    <scope>NUCLEOTIDE SEQUENCE [LARGE SCALE GENOMIC DNA]</scope>
    <source>
        <strain evidence="6">RSA 468</strain>
    </source>
</reference>
<proteinExistence type="predicted"/>
<dbReference type="InterPro" id="IPR025784">
    <property type="entry name" value="EFM7"/>
</dbReference>
<keyword evidence="2" id="KW-0489">Methyltransferase</keyword>
<evidence type="ECO:0000256" key="3">
    <source>
        <dbReference type="ARBA" id="ARBA00022679"/>
    </source>
</evidence>
<dbReference type="Gene3D" id="3.40.50.150">
    <property type="entry name" value="Vaccinia Virus protein VP39"/>
    <property type="match status" value="1"/>
</dbReference>
<dbReference type="SUPFAM" id="SSF53335">
    <property type="entry name" value="S-adenosyl-L-methionine-dependent methyltransferases"/>
    <property type="match status" value="1"/>
</dbReference>
<dbReference type="PANTHER" id="PTHR14614:SF10">
    <property type="entry name" value="PROTEIN N-TERMINAL AND LYSINE N-METHYLTRANSFERASE EFM7"/>
    <property type="match status" value="1"/>
</dbReference>
<gene>
    <name evidence="5" type="ORF">BJ085DRAFT_22297</name>
</gene>
<evidence type="ECO:0000256" key="1">
    <source>
        <dbReference type="ARBA" id="ARBA00022490"/>
    </source>
</evidence>
<evidence type="ECO:0000256" key="4">
    <source>
        <dbReference type="ARBA" id="ARBA00022691"/>
    </source>
</evidence>
<dbReference type="GO" id="GO:0008168">
    <property type="term" value="F:methyltransferase activity"/>
    <property type="evidence" value="ECO:0007669"/>
    <property type="project" value="UniProtKB-KW"/>
</dbReference>
<dbReference type="STRING" id="215637.A0A4Q0A035"/>
<dbReference type="EMBL" id="ML002348">
    <property type="protein sequence ID" value="RKP38602.1"/>
    <property type="molecule type" value="Genomic_DNA"/>
</dbReference>
<keyword evidence="6" id="KW-1185">Reference proteome</keyword>
<evidence type="ECO:0000256" key="2">
    <source>
        <dbReference type="ARBA" id="ARBA00022603"/>
    </source>
</evidence>
<dbReference type="InterPro" id="IPR019410">
    <property type="entry name" value="Methyltransf_16"/>
</dbReference>
<dbReference type="PROSITE" id="PS51560">
    <property type="entry name" value="SAM_MT_NNT1"/>
    <property type="match status" value="1"/>
</dbReference>
<sequence length="280" mass="30815">PDPTFETFEREAENVQPGTPASVQVRLVGSHPLWGHMLWNAAKLFSHYLDAHKALVQGKNVLELGAGAALPSIVATLNGARRVVITDYPDIDLMNNIRFNVDRTLPGYTTAPGGSGQARVEGFLWGADSTPLLNLLADEPSSSSSTSSSSLDTITTITAAKAGNRKFDLIILCDLIFNHSQHTQLLRTCRECLDTSDPAHPGEIYVFFTHHRPHLAHRDLAFFTKAQEEFGFESEEFMTRMMIPMFEKDQGPASVRATVHCYRMTLPTSAPEGTESDTKA</sequence>
<name>A0A4Q0A035_9FUNG</name>
<dbReference type="AlphaFoldDB" id="A0A4Q0A035"/>
<protein>
    <recommendedName>
        <fullName evidence="7">Methyltransferase-domain-containing protein</fullName>
    </recommendedName>
</protein>
<dbReference type="Pfam" id="PF10294">
    <property type="entry name" value="Methyltransf_16"/>
    <property type="match status" value="1"/>
</dbReference>
<dbReference type="InterPro" id="IPR029063">
    <property type="entry name" value="SAM-dependent_MTases_sf"/>
</dbReference>
<evidence type="ECO:0000313" key="6">
    <source>
        <dbReference type="Proteomes" id="UP000268162"/>
    </source>
</evidence>
<keyword evidence="1" id="KW-0963">Cytoplasm</keyword>
<keyword evidence="3" id="KW-0808">Transferase</keyword>
<organism evidence="5 6">
    <name type="scientific">Dimargaris cristalligena</name>
    <dbReference type="NCBI Taxonomy" id="215637"/>
    <lineage>
        <taxon>Eukaryota</taxon>
        <taxon>Fungi</taxon>
        <taxon>Fungi incertae sedis</taxon>
        <taxon>Zoopagomycota</taxon>
        <taxon>Kickxellomycotina</taxon>
        <taxon>Dimargaritomycetes</taxon>
        <taxon>Dimargaritales</taxon>
        <taxon>Dimargaritaceae</taxon>
        <taxon>Dimargaris</taxon>
    </lineage>
</organism>
<dbReference type="GO" id="GO:0005737">
    <property type="term" value="C:cytoplasm"/>
    <property type="evidence" value="ECO:0007669"/>
    <property type="project" value="TreeGrafter"/>
</dbReference>
<accession>A0A4Q0A035</accession>